<dbReference type="AlphaFoldDB" id="A0A8U0A8K6"/>
<gene>
    <name evidence="1" type="ORF">MW046_19365</name>
</gene>
<dbReference type="KEGG" id="haad:MW046_19365"/>
<evidence type="ECO:0000313" key="2">
    <source>
        <dbReference type="Proteomes" id="UP000831768"/>
    </source>
</evidence>
<keyword evidence="1" id="KW-0614">Plasmid</keyword>
<protein>
    <submittedName>
        <fullName evidence="1">Uncharacterized protein</fullName>
    </submittedName>
</protein>
<name>A0A8U0A8K6_9EURY</name>
<proteinExistence type="predicted"/>
<keyword evidence="2" id="KW-1185">Reference proteome</keyword>
<accession>A0A8U0A8K6</accession>
<dbReference type="RefSeq" id="WP_247995956.1">
    <property type="nucleotide sequence ID" value="NZ_CP096023.1"/>
</dbReference>
<evidence type="ECO:0000313" key="1">
    <source>
        <dbReference type="EMBL" id="UPM45304.1"/>
    </source>
</evidence>
<organism evidence="1 2">
    <name type="scientific">Halocatena salina</name>
    <dbReference type="NCBI Taxonomy" id="2934340"/>
    <lineage>
        <taxon>Archaea</taxon>
        <taxon>Methanobacteriati</taxon>
        <taxon>Methanobacteriota</taxon>
        <taxon>Stenosarchaea group</taxon>
        <taxon>Halobacteria</taxon>
        <taxon>Halobacteriales</taxon>
        <taxon>Natronomonadaceae</taxon>
        <taxon>Halocatena</taxon>
    </lineage>
</organism>
<dbReference type="EMBL" id="CP096023">
    <property type="protein sequence ID" value="UPM45304.1"/>
    <property type="molecule type" value="Genomic_DNA"/>
</dbReference>
<reference evidence="1" key="1">
    <citation type="submission" date="2022-04" db="EMBL/GenBank/DDBJ databases">
        <title>Halocatena sp. nov., isolated from a salt lake.</title>
        <authorList>
            <person name="Cui H.-L."/>
        </authorList>
    </citation>
    <scope>NUCLEOTIDE SEQUENCE</scope>
    <source>
        <strain evidence="1">AD-1</strain>
        <plasmid evidence="1">unnamed4</plasmid>
    </source>
</reference>
<dbReference type="GeneID" id="71930254"/>
<geneLocation type="plasmid" evidence="1 2">
    <name>unnamed4</name>
</geneLocation>
<sequence length="61" mass="7026">MSGSEYKWDITIICPLNSSIGKHCFEFVYDFFFISIIEDDLALLCDYDSCIGLTHIEVIQL</sequence>
<dbReference type="Proteomes" id="UP000831768">
    <property type="component" value="Plasmid unnamed4"/>
</dbReference>